<keyword evidence="1" id="KW-0472">Membrane</keyword>
<reference evidence="2" key="1">
    <citation type="submission" date="2020-04" db="EMBL/GenBank/DDBJ databases">
        <title>Hybrid Assembly of Korean Phytophthora infestans isolates.</title>
        <authorList>
            <person name="Prokchorchik M."/>
            <person name="Lee Y."/>
            <person name="Seo J."/>
            <person name="Cho J.-H."/>
            <person name="Park Y.-E."/>
            <person name="Jang D.-C."/>
            <person name="Im J.-S."/>
            <person name="Choi J.-G."/>
            <person name="Park H.-J."/>
            <person name="Lee G.-B."/>
            <person name="Lee Y.-G."/>
            <person name="Hong S.-Y."/>
            <person name="Cho K."/>
            <person name="Sohn K.H."/>
        </authorList>
    </citation>
    <scope>NUCLEOTIDE SEQUENCE</scope>
    <source>
        <strain evidence="2">KR_1_A1</strain>
        <strain evidence="3">KR_2_A2</strain>
    </source>
</reference>
<protein>
    <recommendedName>
        <fullName evidence="5">Transmembrane protein</fullName>
    </recommendedName>
</protein>
<dbReference type="EMBL" id="JAACNO010000594">
    <property type="protein sequence ID" value="KAF4146560.1"/>
    <property type="molecule type" value="Genomic_DNA"/>
</dbReference>
<name>A0A833WNQ1_PHYIN</name>
<evidence type="ECO:0008006" key="5">
    <source>
        <dbReference type="Google" id="ProtNLM"/>
    </source>
</evidence>
<evidence type="ECO:0000313" key="2">
    <source>
        <dbReference type="EMBL" id="KAF4044135.1"/>
    </source>
</evidence>
<organism evidence="2 4">
    <name type="scientific">Phytophthora infestans</name>
    <name type="common">Potato late blight agent</name>
    <name type="synonym">Botrytis infestans</name>
    <dbReference type="NCBI Taxonomy" id="4787"/>
    <lineage>
        <taxon>Eukaryota</taxon>
        <taxon>Sar</taxon>
        <taxon>Stramenopiles</taxon>
        <taxon>Oomycota</taxon>
        <taxon>Peronosporomycetes</taxon>
        <taxon>Peronosporales</taxon>
        <taxon>Peronosporaceae</taxon>
        <taxon>Phytophthora</taxon>
    </lineage>
</organism>
<dbReference type="EMBL" id="WSZM01000076">
    <property type="protein sequence ID" value="KAF4044135.1"/>
    <property type="molecule type" value="Genomic_DNA"/>
</dbReference>
<keyword evidence="1" id="KW-0812">Transmembrane</keyword>
<evidence type="ECO:0000256" key="1">
    <source>
        <dbReference type="SAM" id="Phobius"/>
    </source>
</evidence>
<dbReference type="Proteomes" id="UP000602510">
    <property type="component" value="Unassembled WGS sequence"/>
</dbReference>
<keyword evidence="4" id="KW-1185">Reference proteome</keyword>
<comment type="caution">
    <text evidence="2">The sequence shown here is derived from an EMBL/GenBank/DDBJ whole genome shotgun (WGS) entry which is preliminary data.</text>
</comment>
<keyword evidence="1" id="KW-1133">Transmembrane helix</keyword>
<dbReference type="Proteomes" id="UP000704712">
    <property type="component" value="Unassembled WGS sequence"/>
</dbReference>
<dbReference type="AlphaFoldDB" id="A0A833WNQ1"/>
<sequence length="110" mass="11479">MALHGVRDRHDITTSSFVGFLGSGTQELHSAYSLPLVNESSPTRACLLLPTCYAVVLAAGPAVVLSALLPAVVFTVVLFAADLDVVSLAVVLVVARLVALTSPSLLTPWH</sequence>
<feature type="transmembrane region" description="Helical" evidence="1">
    <location>
        <begin position="52"/>
        <end position="79"/>
    </location>
</feature>
<feature type="transmembrane region" description="Helical" evidence="1">
    <location>
        <begin position="85"/>
        <end position="106"/>
    </location>
</feature>
<gene>
    <name evidence="2" type="ORF">GN244_ATG03517</name>
    <name evidence="3" type="ORF">GN958_ATG04253</name>
</gene>
<proteinExistence type="predicted"/>
<evidence type="ECO:0000313" key="3">
    <source>
        <dbReference type="EMBL" id="KAF4146560.1"/>
    </source>
</evidence>
<accession>A0A833WNQ1</accession>
<evidence type="ECO:0000313" key="4">
    <source>
        <dbReference type="Proteomes" id="UP000602510"/>
    </source>
</evidence>